<evidence type="ECO:0000313" key="10">
    <source>
        <dbReference type="EMBL" id="EED16253.1"/>
    </source>
</evidence>
<dbReference type="Proteomes" id="UP000001745">
    <property type="component" value="Unassembled WGS sequence"/>
</dbReference>
<protein>
    <submittedName>
        <fullName evidence="10">Prenyltransferase, putative</fullName>
    </submittedName>
</protein>
<evidence type="ECO:0000256" key="8">
    <source>
        <dbReference type="ARBA" id="ARBA00023136"/>
    </source>
</evidence>
<evidence type="ECO:0000256" key="3">
    <source>
        <dbReference type="ARBA" id="ARBA00004721"/>
    </source>
</evidence>
<proteinExistence type="inferred from homology"/>
<feature type="transmembrane region" description="Helical" evidence="9">
    <location>
        <begin position="265"/>
        <end position="285"/>
    </location>
</feature>
<dbReference type="InterPro" id="IPR044878">
    <property type="entry name" value="UbiA_sf"/>
</dbReference>
<dbReference type="VEuPathDB" id="FungiDB:TSTA_013530"/>
<feature type="transmembrane region" description="Helical" evidence="9">
    <location>
        <begin position="197"/>
        <end position="215"/>
    </location>
</feature>
<dbReference type="STRING" id="441959.B8MGD3"/>
<dbReference type="EMBL" id="EQ962656">
    <property type="protein sequence ID" value="EED16253.1"/>
    <property type="molecule type" value="Genomic_DNA"/>
</dbReference>
<dbReference type="Pfam" id="PF01040">
    <property type="entry name" value="UbiA"/>
    <property type="match status" value="1"/>
</dbReference>
<keyword evidence="8 9" id="KW-0472">Membrane</keyword>
<dbReference type="GO" id="GO:0005743">
    <property type="term" value="C:mitochondrial inner membrane"/>
    <property type="evidence" value="ECO:0007669"/>
    <property type="project" value="TreeGrafter"/>
</dbReference>
<evidence type="ECO:0000256" key="2">
    <source>
        <dbReference type="ARBA" id="ARBA00004141"/>
    </source>
</evidence>
<dbReference type="InterPro" id="IPR000537">
    <property type="entry name" value="UbiA_prenyltransferase"/>
</dbReference>
<name>B8MGD3_TALSN</name>
<dbReference type="InParanoid" id="B8MGD3"/>
<dbReference type="AlphaFoldDB" id="B8MGD3"/>
<keyword evidence="7 9" id="KW-1133">Transmembrane helix</keyword>
<dbReference type="OrthoDB" id="18170at2759"/>
<organism evidence="10 11">
    <name type="scientific">Talaromyces stipitatus (strain ATCC 10500 / CBS 375.48 / QM 6759 / NRRL 1006)</name>
    <name type="common">Penicillium stipitatum</name>
    <dbReference type="NCBI Taxonomy" id="441959"/>
    <lineage>
        <taxon>Eukaryota</taxon>
        <taxon>Fungi</taxon>
        <taxon>Dikarya</taxon>
        <taxon>Ascomycota</taxon>
        <taxon>Pezizomycotina</taxon>
        <taxon>Eurotiomycetes</taxon>
        <taxon>Eurotiomycetidae</taxon>
        <taxon>Eurotiales</taxon>
        <taxon>Trichocomaceae</taxon>
        <taxon>Talaromyces</taxon>
        <taxon>Talaromyces sect. Talaromyces</taxon>
    </lineage>
</organism>
<evidence type="ECO:0000256" key="9">
    <source>
        <dbReference type="SAM" id="Phobius"/>
    </source>
</evidence>
<sequence>MSFEEFLYYASQEVVNLFPFLDIPWGPYFEVTRIHQPNETIMAVLLYSVGLTHAVSLSWPLLQPKELLPLASKCVLWIFIIRHALCAFKGAVDYEYDKHVRRRRSRPVARGALTPDEAFNFSVVQLLLGTGVLASLPNDCHGLGVISTLVMMLYPYGKRFTSFPQLIMGFGFAVSVFMASMVIGIDVSPGSEHFVSTLYMALVSMHIVTIANVIYSYQDMRDDAKAGIKSMPLVIGDRPKMWLSMMTAATEILLWKVGNRNDYSILYYIISCGGSFFLLSVMLALVDLRVAADCEWWFRRGAMGSVAVIVSGLYLEYVIRLLSFSIPSTYSTL</sequence>
<evidence type="ECO:0000313" key="11">
    <source>
        <dbReference type="Proteomes" id="UP000001745"/>
    </source>
</evidence>
<dbReference type="PhylomeDB" id="B8MGD3"/>
<evidence type="ECO:0000256" key="6">
    <source>
        <dbReference type="ARBA" id="ARBA00022692"/>
    </source>
</evidence>
<dbReference type="PANTHER" id="PTHR11048:SF39">
    <property type="entry name" value="POLYPRENYL TRANSFERASE AUSN"/>
    <property type="match status" value="1"/>
</dbReference>
<dbReference type="OMA" id="LMFWPCA"/>
<dbReference type="HOGENOM" id="CLU_034879_2_0_1"/>
<dbReference type="InterPro" id="IPR039653">
    <property type="entry name" value="Prenyltransferase"/>
</dbReference>
<dbReference type="FunFam" id="1.20.120.1780:FF:000001">
    <property type="entry name" value="4-hydroxybenzoate octaprenyltransferase"/>
    <property type="match status" value="1"/>
</dbReference>
<comment type="similarity">
    <text evidence="4">Belongs to the UbiA prenyltransferase family.</text>
</comment>
<comment type="pathway">
    <text evidence="3">Secondary metabolite biosynthesis; terpenoid biosynthesis.</text>
</comment>
<dbReference type="RefSeq" id="XP_002483487.1">
    <property type="nucleotide sequence ID" value="XM_002483442.1"/>
</dbReference>
<evidence type="ECO:0000256" key="4">
    <source>
        <dbReference type="ARBA" id="ARBA00005985"/>
    </source>
</evidence>
<evidence type="ECO:0000256" key="1">
    <source>
        <dbReference type="ARBA" id="ARBA00001946"/>
    </source>
</evidence>
<dbReference type="CDD" id="cd13959">
    <property type="entry name" value="PT_UbiA_COQ2"/>
    <property type="match status" value="1"/>
</dbReference>
<dbReference type="eggNOG" id="KOG1381">
    <property type="taxonomic scope" value="Eukaryota"/>
</dbReference>
<feature type="transmembrane region" description="Helical" evidence="9">
    <location>
        <begin position="297"/>
        <end position="315"/>
    </location>
</feature>
<evidence type="ECO:0000256" key="7">
    <source>
        <dbReference type="ARBA" id="ARBA00022989"/>
    </source>
</evidence>
<accession>B8MGD3</accession>
<dbReference type="GO" id="GO:0006744">
    <property type="term" value="P:ubiquinone biosynthetic process"/>
    <property type="evidence" value="ECO:0007669"/>
    <property type="project" value="TreeGrafter"/>
</dbReference>
<keyword evidence="5 10" id="KW-0808">Transferase</keyword>
<reference evidence="11" key="1">
    <citation type="journal article" date="2015" name="Genome Announc.">
        <title>Genome sequence of the AIDS-associated pathogen Penicillium marneffei (ATCC18224) and its near taxonomic relative Talaromyces stipitatus (ATCC10500).</title>
        <authorList>
            <person name="Nierman W.C."/>
            <person name="Fedorova-Abrams N.D."/>
            <person name="Andrianopoulos A."/>
        </authorList>
    </citation>
    <scope>NUCLEOTIDE SEQUENCE [LARGE SCALE GENOMIC DNA]</scope>
    <source>
        <strain evidence="11">ATCC 10500 / CBS 375.48 / QM 6759 / NRRL 1006</strain>
    </source>
</reference>
<gene>
    <name evidence="10" type="ORF">TSTA_013530</name>
</gene>
<feature type="transmembrane region" description="Helical" evidence="9">
    <location>
        <begin position="166"/>
        <end position="185"/>
    </location>
</feature>
<dbReference type="Gene3D" id="1.20.120.1780">
    <property type="entry name" value="UbiA prenyltransferase"/>
    <property type="match status" value="1"/>
</dbReference>
<comment type="subcellular location">
    <subcellularLocation>
        <location evidence="2">Membrane</location>
        <topology evidence="2">Multi-pass membrane protein</topology>
    </subcellularLocation>
</comment>
<dbReference type="Gene3D" id="1.10.357.140">
    <property type="entry name" value="UbiA prenyltransferase"/>
    <property type="match status" value="1"/>
</dbReference>
<evidence type="ECO:0000256" key="5">
    <source>
        <dbReference type="ARBA" id="ARBA00022679"/>
    </source>
</evidence>
<dbReference type="GeneID" id="8099152"/>
<keyword evidence="11" id="KW-1185">Reference proteome</keyword>
<comment type="cofactor">
    <cofactor evidence="1">
        <name>Mg(2+)</name>
        <dbReference type="ChEBI" id="CHEBI:18420"/>
    </cofactor>
</comment>
<keyword evidence="6 9" id="KW-0812">Transmembrane</keyword>
<dbReference type="PANTHER" id="PTHR11048">
    <property type="entry name" value="PRENYLTRANSFERASES"/>
    <property type="match status" value="1"/>
</dbReference>
<dbReference type="GO" id="GO:0008412">
    <property type="term" value="F:4-hydroxybenzoate polyprenyltransferase activity"/>
    <property type="evidence" value="ECO:0007669"/>
    <property type="project" value="TreeGrafter"/>
</dbReference>